<accession>A0ABT0AHN2</accession>
<dbReference type="InterPro" id="IPR036061">
    <property type="entry name" value="CheW-like_dom_sf"/>
</dbReference>
<organism evidence="2 3">
    <name type="scientific">Novosphingobium mangrovi</name>
    <name type="common">ex Hu et al. 2023</name>
    <dbReference type="NCBI Taxonomy" id="2930094"/>
    <lineage>
        <taxon>Bacteria</taxon>
        <taxon>Pseudomonadati</taxon>
        <taxon>Pseudomonadota</taxon>
        <taxon>Alphaproteobacteria</taxon>
        <taxon>Sphingomonadales</taxon>
        <taxon>Sphingomonadaceae</taxon>
        <taxon>Novosphingobium</taxon>
    </lineage>
</organism>
<comment type="caution">
    <text evidence="2">The sequence shown here is derived from an EMBL/GenBank/DDBJ whole genome shotgun (WGS) entry which is preliminary data.</text>
</comment>
<dbReference type="InterPro" id="IPR039315">
    <property type="entry name" value="CheW"/>
</dbReference>
<feature type="domain" description="CheW-like" evidence="1">
    <location>
        <begin position="23"/>
        <end position="167"/>
    </location>
</feature>
<dbReference type="PANTHER" id="PTHR22617:SF23">
    <property type="entry name" value="CHEMOTAXIS PROTEIN CHEW"/>
    <property type="match status" value="1"/>
</dbReference>
<reference evidence="2" key="1">
    <citation type="submission" date="2022-03" db="EMBL/GenBank/DDBJ databases">
        <title>Identification of a novel bacterium isolated from mangrove sediments.</title>
        <authorList>
            <person name="Pan X."/>
        </authorList>
    </citation>
    <scope>NUCLEOTIDE SEQUENCE</scope>
    <source>
        <strain evidence="2">B2637</strain>
    </source>
</reference>
<dbReference type="Gene3D" id="2.40.50.180">
    <property type="entry name" value="CheA-289, Domain 4"/>
    <property type="match status" value="1"/>
</dbReference>
<evidence type="ECO:0000313" key="2">
    <source>
        <dbReference type="EMBL" id="MCJ1962687.1"/>
    </source>
</evidence>
<sequence>MPQSSPKPENEVDGATAWDAHGQLEVLTFEVGDERLAVEAVTIREILDLLPETPVPGAHALVGSVINFRGKIIPIADLRIAFGMPLEEPTPDSRIVVIEIELDGEETQIGLRTDKVNEVTLLERTTSAPPPVLGMRWRRTYARELARQGEAVIVLPDLPAIFASLSHPQGLSGGEASMGHAV</sequence>
<dbReference type="InterPro" id="IPR002545">
    <property type="entry name" value="CheW-lke_dom"/>
</dbReference>
<gene>
    <name evidence="2" type="ORF">MTR65_18525</name>
</gene>
<protein>
    <submittedName>
        <fullName evidence="2">Chemotaxis protein CheW</fullName>
    </submittedName>
</protein>
<keyword evidence="3" id="KW-1185">Reference proteome</keyword>
<dbReference type="Proteomes" id="UP001162802">
    <property type="component" value="Unassembled WGS sequence"/>
</dbReference>
<evidence type="ECO:0000259" key="1">
    <source>
        <dbReference type="PROSITE" id="PS50851"/>
    </source>
</evidence>
<dbReference type="SMART" id="SM00260">
    <property type="entry name" value="CheW"/>
    <property type="match status" value="1"/>
</dbReference>
<dbReference type="RefSeq" id="WP_243802805.1">
    <property type="nucleotide sequence ID" value="NZ_JALHAT010000053.1"/>
</dbReference>
<proteinExistence type="predicted"/>
<dbReference type="Gene3D" id="2.30.30.40">
    <property type="entry name" value="SH3 Domains"/>
    <property type="match status" value="1"/>
</dbReference>
<dbReference type="EMBL" id="JALHAT010000053">
    <property type="protein sequence ID" value="MCJ1962687.1"/>
    <property type="molecule type" value="Genomic_DNA"/>
</dbReference>
<name>A0ABT0AHN2_9SPHN</name>
<dbReference type="PANTHER" id="PTHR22617">
    <property type="entry name" value="CHEMOTAXIS SENSOR HISTIDINE KINASE-RELATED"/>
    <property type="match status" value="1"/>
</dbReference>
<evidence type="ECO:0000313" key="3">
    <source>
        <dbReference type="Proteomes" id="UP001162802"/>
    </source>
</evidence>
<dbReference type="SUPFAM" id="SSF50341">
    <property type="entry name" value="CheW-like"/>
    <property type="match status" value="1"/>
</dbReference>
<dbReference type="PROSITE" id="PS50851">
    <property type="entry name" value="CHEW"/>
    <property type="match status" value="1"/>
</dbReference>
<dbReference type="Pfam" id="PF01584">
    <property type="entry name" value="CheW"/>
    <property type="match status" value="1"/>
</dbReference>